<dbReference type="InterPro" id="IPR010179">
    <property type="entry name" value="CRISPR-assoc_prot_Cse3"/>
</dbReference>
<accession>A0ABM6EGZ4</accession>
<dbReference type="Pfam" id="PF08798">
    <property type="entry name" value="CRISPR_assoc"/>
    <property type="match status" value="1"/>
</dbReference>
<dbReference type="RefSeq" id="WP_070244585.1">
    <property type="nucleotide sequence ID" value="NZ_CP016043.1"/>
</dbReference>
<reference evidence="1 2" key="1">
    <citation type="submission" date="2016-06" db="EMBL/GenBank/DDBJ databases">
        <title>Complete genome sequence of Edwardsiella hoshinae ATCC 35051.</title>
        <authorList>
            <person name="Reichley S.R."/>
            <person name="Waldbieser G.C."/>
            <person name="Lawrence M.L."/>
            <person name="Griffin M.J."/>
        </authorList>
    </citation>
    <scope>NUCLEOTIDE SEQUENCE [LARGE SCALE GENOMIC DNA]</scope>
    <source>
        <strain evidence="1 2">ATCC 35051</strain>
    </source>
</reference>
<dbReference type="EMBL" id="CP016043">
    <property type="protein sequence ID" value="AOV96153.1"/>
    <property type="molecule type" value="Genomic_DNA"/>
</dbReference>
<evidence type="ECO:0000313" key="2">
    <source>
        <dbReference type="Proteomes" id="UP000175893"/>
    </source>
</evidence>
<evidence type="ECO:0000313" key="1">
    <source>
        <dbReference type="EMBL" id="AOV96153.1"/>
    </source>
</evidence>
<dbReference type="SUPFAM" id="SSF117987">
    <property type="entry name" value="CRISPR-associated protein"/>
    <property type="match status" value="1"/>
</dbReference>
<name>A0ABM6EGZ4_9GAMM</name>
<sequence>MTLYASVLRLDRAAVKALRVTDLYSLHRVVYALFEDVRSEAQKQASVPSGIQWVDKGGDHRCRQILLLSDRLPQAGEYGEVESRPLPDDFLSHRHYRFAVTVSPTRRDNQSRQLKPVKGREAIADWFIERAATNWGFYIAPERIQVDDVRVAQFKGKAERAITLQQATLNGYLTVTDPERFALSVASGVGRGRAFGCGLLQVVPLIDPPLFLTRNHHE</sequence>
<dbReference type="Proteomes" id="UP000175893">
    <property type="component" value="Chromosome"/>
</dbReference>
<keyword evidence="2" id="KW-1185">Reference proteome</keyword>
<dbReference type="CDD" id="cd09727">
    <property type="entry name" value="Cas6_I-E"/>
    <property type="match status" value="1"/>
</dbReference>
<dbReference type="Gene3D" id="3.30.70.1210">
    <property type="entry name" value="Crispr-associated protein, domain 2"/>
    <property type="match status" value="1"/>
</dbReference>
<dbReference type="SMART" id="SM01101">
    <property type="entry name" value="CRISPR_assoc"/>
    <property type="match status" value="1"/>
</dbReference>
<organism evidence="1 2">
    <name type="scientific">Edwardsiella hoshinae</name>
    <dbReference type="NCBI Taxonomy" id="93378"/>
    <lineage>
        <taxon>Bacteria</taxon>
        <taxon>Pseudomonadati</taxon>
        <taxon>Pseudomonadota</taxon>
        <taxon>Gammaproteobacteria</taxon>
        <taxon>Enterobacterales</taxon>
        <taxon>Hafniaceae</taxon>
        <taxon>Edwardsiella</taxon>
    </lineage>
</organism>
<dbReference type="NCBIfam" id="TIGR01907">
    <property type="entry name" value="casE_Cse3"/>
    <property type="match status" value="1"/>
</dbReference>
<proteinExistence type="predicted"/>
<gene>
    <name evidence="1" type="ORF">A9798_03770</name>
</gene>
<protein>
    <submittedName>
        <fullName evidence="1">Type I-E CRISPR-associated protein Cas6/Cse3/CasE</fullName>
    </submittedName>
</protein>